<reference evidence="1 2" key="1">
    <citation type="journal article" date="1992" name="Lakartidningen">
        <title>[Penicillin V and not amoxicillin is the first choice preparation in acute otitis].</title>
        <authorList>
            <person name="Kamme C."/>
            <person name="Lundgren K."/>
            <person name="Prellner K."/>
        </authorList>
    </citation>
    <scope>NUCLEOTIDE SEQUENCE [LARGE SCALE GENOMIC DNA]</scope>
    <source>
        <strain evidence="1 2">PC5538III-lc</strain>
    </source>
</reference>
<dbReference type="InterPro" id="IPR002915">
    <property type="entry name" value="DeoC/FbaB/LacD_aldolase"/>
</dbReference>
<accession>A0A5C8E0F2</accession>
<dbReference type="PIRSF" id="PIRSF038992">
    <property type="entry name" value="Aldolase_Ia"/>
    <property type="match status" value="1"/>
</dbReference>
<dbReference type="Gene3D" id="3.20.20.70">
    <property type="entry name" value="Aldolase class I"/>
    <property type="match status" value="1"/>
</dbReference>
<dbReference type="EMBL" id="SAXX01000022">
    <property type="protein sequence ID" value="TXJ30818.1"/>
    <property type="molecule type" value="Genomic_DNA"/>
</dbReference>
<comment type="caution">
    <text evidence="1">The sequence shown here is derived from an EMBL/GenBank/DDBJ whole genome shotgun (WGS) entry which is preliminary data.</text>
</comment>
<dbReference type="GO" id="GO:0016746">
    <property type="term" value="F:acyltransferase activity"/>
    <property type="evidence" value="ECO:0007669"/>
    <property type="project" value="UniProtKB-KW"/>
</dbReference>
<dbReference type="AlphaFoldDB" id="A0A5C8E0F2"/>
<protein>
    <submittedName>
        <fullName evidence="1">3-hydroxy-5-phosphonooxypentane-2,4-dione thiolase</fullName>
        <ecNumber evidence="1">2.3.1.245</ecNumber>
    </submittedName>
</protein>
<organism evidence="1 2">
    <name type="scientific">Brachyspira aalborgi</name>
    <dbReference type="NCBI Taxonomy" id="29522"/>
    <lineage>
        <taxon>Bacteria</taxon>
        <taxon>Pseudomonadati</taxon>
        <taxon>Spirochaetota</taxon>
        <taxon>Spirochaetia</taxon>
        <taxon>Brachyspirales</taxon>
        <taxon>Brachyspiraceae</taxon>
        <taxon>Brachyspira</taxon>
    </lineage>
</organism>
<dbReference type="InterPro" id="IPR041720">
    <property type="entry name" value="FbaB-like"/>
</dbReference>
<dbReference type="SMART" id="SM01133">
    <property type="entry name" value="DeoC"/>
    <property type="match status" value="1"/>
</dbReference>
<keyword evidence="1" id="KW-0012">Acyltransferase</keyword>
<dbReference type="GO" id="GO:0004332">
    <property type="term" value="F:fructose-bisphosphate aldolase activity"/>
    <property type="evidence" value="ECO:0007669"/>
    <property type="project" value="InterPro"/>
</dbReference>
<keyword evidence="1" id="KW-0808">Transferase</keyword>
<dbReference type="Proteomes" id="UP000324707">
    <property type="component" value="Unassembled WGS sequence"/>
</dbReference>
<evidence type="ECO:0000313" key="1">
    <source>
        <dbReference type="EMBL" id="TXJ30818.1"/>
    </source>
</evidence>
<dbReference type="RefSeq" id="WP_147736993.1">
    <property type="nucleotide sequence ID" value="NZ_SAXX01000022.1"/>
</dbReference>
<dbReference type="NCBIfam" id="NF006081">
    <property type="entry name" value="PRK08227.1"/>
    <property type="match status" value="1"/>
</dbReference>
<evidence type="ECO:0000313" key="2">
    <source>
        <dbReference type="Proteomes" id="UP000324707"/>
    </source>
</evidence>
<dbReference type="Pfam" id="PF01791">
    <property type="entry name" value="DeoC"/>
    <property type="match status" value="1"/>
</dbReference>
<dbReference type="InterPro" id="IPR050456">
    <property type="entry name" value="DeoC/FbaB_aldolase"/>
</dbReference>
<dbReference type="InterPro" id="IPR013785">
    <property type="entry name" value="Aldolase_TIM"/>
</dbReference>
<dbReference type="PANTHER" id="PTHR47916:SF1">
    <property type="entry name" value="3-HYDROXY-5-PHOSPHONOOXYPENTANE-2,4-DIONE THIOLASE"/>
    <property type="match status" value="1"/>
</dbReference>
<sequence length="288" mass="31612">MFNNYSFGKKNRLSKIVMEDGKALMLAIDHGYFMGAAHGMEMPKVQVEKLIPHIDSLMLSPGILTSQIDSDFKKGIVLRASGGNTILESDIDNEGLILSAKNAIKLNASAIAVSMFVGAEHSHQTILNLTDAINDAMEYDLPVLGVTAVGKALKDKKEKRYLTHASRLAAELGADIVKTYYCEGFEEVVKKTTVPIIVAGGPKLDSYKDVLELCYNSIQCGAIGVDMGRNIWQSDYPEAITAGVAHIIHKNSSVKEALQLVESMCNDKTKREEYFEVTEEDIENSKVH</sequence>
<dbReference type="PANTHER" id="PTHR47916">
    <property type="entry name" value="FRUCTOSE-BISPHOSPHATE ALDOLASE CLASS 1"/>
    <property type="match status" value="1"/>
</dbReference>
<dbReference type="EC" id="2.3.1.245" evidence="1"/>
<gene>
    <name evidence="1" type="ORF">EPJ69_08220</name>
</gene>
<dbReference type="SUPFAM" id="SSF51569">
    <property type="entry name" value="Aldolase"/>
    <property type="match status" value="1"/>
</dbReference>
<proteinExistence type="predicted"/>
<name>A0A5C8E0F2_9SPIR</name>